<sequence>MRNRTTLAAATAAGMLSLMFTAGSATAASAAGNTAAPGAQADATSCGEVRLTGELPAPPAGMAVQQQVTIGEDCRPVLGEVTFVPARAGAAAKTKAAAAPAGVAAAETAAGTTRQFKSWNEMFDCCNIRMTGLYTASQWTTDGSRITTASTEATQQWNREPWNAGWNLKSATQNTDCAENCDVSRTEAHADFTYKGIFDVTGSWYANTHHSYVDLNADGTATCRFDVQLRHSFIGWNWQRGCQ</sequence>
<dbReference type="EMBL" id="WTFF01000028">
    <property type="protein sequence ID" value="MBW5481635.1"/>
    <property type="molecule type" value="Genomic_DNA"/>
</dbReference>
<accession>A0ABS6Z1M5</accession>
<proteinExistence type="predicted"/>
<keyword evidence="3" id="KW-1185">Reference proteome</keyword>
<evidence type="ECO:0000256" key="1">
    <source>
        <dbReference type="SAM" id="SignalP"/>
    </source>
</evidence>
<gene>
    <name evidence="2" type="ORF">GPJ59_06990</name>
</gene>
<evidence type="ECO:0000313" key="3">
    <source>
        <dbReference type="Proteomes" id="UP000812013"/>
    </source>
</evidence>
<evidence type="ECO:0000313" key="2">
    <source>
        <dbReference type="EMBL" id="MBW5481635.1"/>
    </source>
</evidence>
<protein>
    <recommendedName>
        <fullName evidence="4">Secreted protein</fullName>
    </recommendedName>
</protein>
<dbReference type="Proteomes" id="UP000812013">
    <property type="component" value="Unassembled WGS sequence"/>
</dbReference>
<evidence type="ECO:0008006" key="4">
    <source>
        <dbReference type="Google" id="ProtNLM"/>
    </source>
</evidence>
<feature type="signal peptide" evidence="1">
    <location>
        <begin position="1"/>
        <end position="27"/>
    </location>
</feature>
<organism evidence="2 3">
    <name type="scientific">Streptomyces bambusae</name>
    <dbReference type="NCBI Taxonomy" id="1550616"/>
    <lineage>
        <taxon>Bacteria</taxon>
        <taxon>Bacillati</taxon>
        <taxon>Actinomycetota</taxon>
        <taxon>Actinomycetes</taxon>
        <taxon>Kitasatosporales</taxon>
        <taxon>Streptomycetaceae</taxon>
        <taxon>Streptomyces</taxon>
    </lineage>
</organism>
<keyword evidence="1" id="KW-0732">Signal</keyword>
<dbReference type="RefSeq" id="WP_219665576.1">
    <property type="nucleotide sequence ID" value="NZ_WTFF01000028.1"/>
</dbReference>
<comment type="caution">
    <text evidence="2">The sequence shown here is derived from an EMBL/GenBank/DDBJ whole genome shotgun (WGS) entry which is preliminary data.</text>
</comment>
<name>A0ABS6Z1M5_9ACTN</name>
<reference evidence="2 3" key="1">
    <citation type="submission" date="2019-12" db="EMBL/GenBank/DDBJ databases">
        <title>Genome sequence of Streptomyces bambusae.</title>
        <authorList>
            <person name="Bansal K."/>
            <person name="Choksket S."/>
            <person name="Korpole S."/>
            <person name="Patil P.B."/>
        </authorList>
    </citation>
    <scope>NUCLEOTIDE SEQUENCE [LARGE SCALE GENOMIC DNA]</scope>
    <source>
        <strain evidence="2 3">SK60</strain>
    </source>
</reference>
<feature type="chain" id="PRO_5046859065" description="Secreted protein" evidence="1">
    <location>
        <begin position="28"/>
        <end position="243"/>
    </location>
</feature>